<dbReference type="EMBL" id="CP014699">
    <property type="protein sequence ID" value="AND80015.1"/>
    <property type="molecule type" value="Genomic_DNA"/>
</dbReference>
<dbReference type="InterPro" id="IPR025233">
    <property type="entry name" value="DUF4176"/>
</dbReference>
<proteinExistence type="predicted"/>
<dbReference type="AlphaFoldDB" id="A0A172Q9E5"/>
<keyword evidence="2" id="KW-1185">Reference proteome</keyword>
<reference evidence="2" key="2">
    <citation type="submission" date="2016-03" db="EMBL/GenBank/DDBJ databases">
        <title>Streptococcus antelopensis sp. nov., isolated from the feces of the Tibetan antelope (Pantholops hodgsonii) in Hoh Xil National Nature Reserve, Qinghai, China.</title>
        <authorList>
            <person name="Bai X."/>
        </authorList>
    </citation>
    <scope>NUCLEOTIDE SEQUENCE [LARGE SCALE GENOMIC DNA]</scope>
    <source>
        <strain evidence="2">TA 26</strain>
    </source>
</reference>
<dbReference type="Pfam" id="PF13780">
    <property type="entry name" value="DUF4176"/>
    <property type="match status" value="1"/>
</dbReference>
<dbReference type="RefSeq" id="WP_067064211.1">
    <property type="nucleotide sequence ID" value="NZ_CP014699.1"/>
</dbReference>
<protein>
    <recommendedName>
        <fullName evidence="3">DUF4176 domain-containing protein</fullName>
    </recommendedName>
</protein>
<organism evidence="1 2">
    <name type="scientific">Streptococcus pantholopis</name>
    <dbReference type="NCBI Taxonomy" id="1811193"/>
    <lineage>
        <taxon>Bacteria</taxon>
        <taxon>Bacillati</taxon>
        <taxon>Bacillota</taxon>
        <taxon>Bacilli</taxon>
        <taxon>Lactobacillales</taxon>
        <taxon>Streptococcaceae</taxon>
        <taxon>Streptococcus</taxon>
    </lineage>
</organism>
<accession>A0A172Q9E5</accession>
<dbReference type="OrthoDB" id="5124454at2"/>
<dbReference type="STRING" id="1811193.A0O21_08370"/>
<name>A0A172Q9E5_9STRE</name>
<dbReference type="KEGG" id="spat:A0O21_08370"/>
<evidence type="ECO:0000313" key="2">
    <source>
        <dbReference type="Proteomes" id="UP000077317"/>
    </source>
</evidence>
<evidence type="ECO:0000313" key="1">
    <source>
        <dbReference type="EMBL" id="AND80015.1"/>
    </source>
</evidence>
<dbReference type="Proteomes" id="UP000077317">
    <property type="component" value="Chromosome"/>
</dbReference>
<evidence type="ECO:0008006" key="3">
    <source>
        <dbReference type="Google" id="ProtNLM"/>
    </source>
</evidence>
<gene>
    <name evidence="1" type="ORF">A0O21_08370</name>
</gene>
<reference evidence="1 2" key="1">
    <citation type="journal article" date="2016" name="Int. J. Syst. Evol. Microbiol.">
        <title>Streptococcuspantholopis sp. nov., isolated from faeces of the Tibetan antelope (Pantholops hodgsonii).</title>
        <authorList>
            <person name="Bai X."/>
            <person name="Xiong Y."/>
            <person name="Lu S."/>
            <person name="Jin D."/>
            <person name="Lai X."/>
            <person name="Yang J."/>
            <person name="Niu L."/>
            <person name="Hu S."/>
            <person name="Meng X."/>
            <person name="Pu J."/>
            <person name="Ye C."/>
            <person name="Xu J."/>
        </authorList>
    </citation>
    <scope>NUCLEOTIDE SEQUENCE [LARGE SCALE GENOMIC DNA]</scope>
    <source>
        <strain evidence="1 2">TA 26</strain>
    </source>
</reference>
<sequence>MSNTLYPLGTVVYLQDGTEKVMVVGRGVIYHDEDSDKEVFVDYMGCRYPTGVNPDNTIFFNQENIDRVVFEGLKDAEEERFQQVYEDWLKKVTVPKKEIN</sequence>